<comment type="caution">
    <text evidence="5">The sequence shown here is derived from an EMBL/GenBank/DDBJ whole genome shotgun (WGS) entry which is preliminary data.</text>
</comment>
<proteinExistence type="inferred from homology"/>
<dbReference type="PIRSF" id="PIRSF004846">
    <property type="entry name" value="ModA"/>
    <property type="match status" value="1"/>
</dbReference>
<evidence type="ECO:0000256" key="1">
    <source>
        <dbReference type="ARBA" id="ARBA00009175"/>
    </source>
</evidence>
<evidence type="ECO:0000313" key="5">
    <source>
        <dbReference type="EMBL" id="MFB9908892.1"/>
    </source>
</evidence>
<dbReference type="EMBL" id="JBHLZU010000030">
    <property type="protein sequence ID" value="MFB9908892.1"/>
    <property type="molecule type" value="Genomic_DNA"/>
</dbReference>
<feature type="chain" id="PRO_5045533585" evidence="4">
    <location>
        <begin position="19"/>
        <end position="249"/>
    </location>
</feature>
<dbReference type="Gene3D" id="3.40.190.10">
    <property type="entry name" value="Periplasmic binding protein-like II"/>
    <property type="match status" value="2"/>
</dbReference>
<dbReference type="PANTHER" id="PTHR30632:SF0">
    <property type="entry name" value="SULFATE-BINDING PROTEIN"/>
    <property type="match status" value="1"/>
</dbReference>
<dbReference type="PANTHER" id="PTHR30632">
    <property type="entry name" value="MOLYBDATE-BINDING PERIPLASMIC PROTEIN"/>
    <property type="match status" value="1"/>
</dbReference>
<dbReference type="Pfam" id="PF13531">
    <property type="entry name" value="SBP_bac_11"/>
    <property type="match status" value="1"/>
</dbReference>
<dbReference type="SUPFAM" id="SSF53850">
    <property type="entry name" value="Periplasmic binding protein-like II"/>
    <property type="match status" value="1"/>
</dbReference>
<reference evidence="5 6" key="1">
    <citation type="submission" date="2024-09" db="EMBL/GenBank/DDBJ databases">
        <authorList>
            <person name="Sun Q."/>
            <person name="Mori K."/>
        </authorList>
    </citation>
    <scope>NUCLEOTIDE SEQUENCE [LARGE SCALE GENOMIC DNA]</scope>
    <source>
        <strain evidence="5 6">TBRC 7907</strain>
    </source>
</reference>
<protein>
    <submittedName>
        <fullName evidence="5">Molybdate ABC transporter substrate-binding protein</fullName>
    </submittedName>
</protein>
<evidence type="ECO:0000256" key="3">
    <source>
        <dbReference type="ARBA" id="ARBA00022729"/>
    </source>
</evidence>
<dbReference type="CDD" id="cd13538">
    <property type="entry name" value="PBP2_ModA_like_1"/>
    <property type="match status" value="1"/>
</dbReference>
<keyword evidence="2" id="KW-0479">Metal-binding</keyword>
<accession>A0ABV6A6U9</accession>
<name>A0ABV6A6U9_9PSEU</name>
<dbReference type="InterPro" id="IPR050682">
    <property type="entry name" value="ModA/WtpA"/>
</dbReference>
<evidence type="ECO:0000256" key="2">
    <source>
        <dbReference type="ARBA" id="ARBA00022723"/>
    </source>
</evidence>
<dbReference type="RefSeq" id="WP_377861045.1">
    <property type="nucleotide sequence ID" value="NZ_JBHLZU010000030.1"/>
</dbReference>
<keyword evidence="3 4" id="KW-0732">Signal</keyword>
<keyword evidence="6" id="KW-1185">Reference proteome</keyword>
<evidence type="ECO:0000256" key="4">
    <source>
        <dbReference type="SAM" id="SignalP"/>
    </source>
</evidence>
<organism evidence="5 6">
    <name type="scientific">Allokutzneria oryzae</name>
    <dbReference type="NCBI Taxonomy" id="1378989"/>
    <lineage>
        <taxon>Bacteria</taxon>
        <taxon>Bacillati</taxon>
        <taxon>Actinomycetota</taxon>
        <taxon>Actinomycetes</taxon>
        <taxon>Pseudonocardiales</taxon>
        <taxon>Pseudonocardiaceae</taxon>
        <taxon>Allokutzneria</taxon>
    </lineage>
</organism>
<sequence>MKRITVLLSLLGAGLTLAACTSAPEQRTVTVFAAASLKESFTELEKSFEGSHPGVDVRISFGGSSDLAQQIVNGAPADVFAAANTSTMDTVAKSDLIDGRSEIFAVNTLRIVVPKGNPKGVKSLADLTKPGTALVLCAPQVPCGAATKQVAAAAKLTFTPVSEEPDVRSVLGKVGAGEADAGLVYVTDVLSAPGKVEGVDFPESADAVNEYPLALLKKSKQAQLAREFAELVRGQAGRDVLARAGFGPP</sequence>
<dbReference type="PROSITE" id="PS51257">
    <property type="entry name" value="PROKAR_LIPOPROTEIN"/>
    <property type="match status" value="1"/>
</dbReference>
<dbReference type="InterPro" id="IPR005950">
    <property type="entry name" value="ModA"/>
</dbReference>
<gene>
    <name evidence="5" type="primary">modA</name>
    <name evidence="5" type="ORF">ACFFQA_33560</name>
</gene>
<dbReference type="Proteomes" id="UP001589693">
    <property type="component" value="Unassembled WGS sequence"/>
</dbReference>
<dbReference type="NCBIfam" id="TIGR01256">
    <property type="entry name" value="modA"/>
    <property type="match status" value="1"/>
</dbReference>
<evidence type="ECO:0000313" key="6">
    <source>
        <dbReference type="Proteomes" id="UP001589693"/>
    </source>
</evidence>
<feature type="signal peptide" evidence="4">
    <location>
        <begin position="1"/>
        <end position="18"/>
    </location>
</feature>
<comment type="similarity">
    <text evidence="1">Belongs to the bacterial solute-binding protein ModA family.</text>
</comment>